<dbReference type="InterPro" id="IPR011059">
    <property type="entry name" value="Metal-dep_hydrolase_composite"/>
</dbReference>
<dbReference type="RefSeq" id="WP_353863358.1">
    <property type="nucleotide sequence ID" value="NZ_CP088295.1"/>
</dbReference>
<evidence type="ECO:0000259" key="2">
    <source>
        <dbReference type="Pfam" id="PF01979"/>
    </source>
</evidence>
<keyword evidence="1" id="KW-0378">Hydrolase</keyword>
<organism evidence="3 4">
    <name type="scientific">Svornostia abyssi</name>
    <dbReference type="NCBI Taxonomy" id="2898438"/>
    <lineage>
        <taxon>Bacteria</taxon>
        <taxon>Bacillati</taxon>
        <taxon>Actinomycetota</taxon>
        <taxon>Thermoleophilia</taxon>
        <taxon>Solirubrobacterales</taxon>
        <taxon>Baekduiaceae</taxon>
        <taxon>Svornostia</taxon>
    </lineage>
</organism>
<gene>
    <name evidence="3" type="ORF">LRS13_19425</name>
</gene>
<dbReference type="EMBL" id="CP088295">
    <property type="protein sequence ID" value="UUY02835.1"/>
    <property type="molecule type" value="Genomic_DNA"/>
</dbReference>
<dbReference type="InterPro" id="IPR006680">
    <property type="entry name" value="Amidohydro-rel"/>
</dbReference>
<dbReference type="PANTHER" id="PTHR43794">
    <property type="entry name" value="AMINOHYDROLASE SSNA-RELATED"/>
    <property type="match status" value="1"/>
</dbReference>
<dbReference type="Gene3D" id="2.30.40.10">
    <property type="entry name" value="Urease, subunit C, domain 1"/>
    <property type="match status" value="1"/>
</dbReference>
<dbReference type="SUPFAM" id="SSF51556">
    <property type="entry name" value="Metallo-dependent hydrolases"/>
    <property type="match status" value="1"/>
</dbReference>
<keyword evidence="4" id="KW-1185">Reference proteome</keyword>
<dbReference type="SUPFAM" id="SSF51338">
    <property type="entry name" value="Composite domain of metallo-dependent hydrolases"/>
    <property type="match status" value="1"/>
</dbReference>
<evidence type="ECO:0000313" key="4">
    <source>
        <dbReference type="Proteomes" id="UP001058860"/>
    </source>
</evidence>
<dbReference type="Proteomes" id="UP001058860">
    <property type="component" value="Chromosome"/>
</dbReference>
<accession>A0ABY5PDU8</accession>
<dbReference type="Gene3D" id="3.20.20.140">
    <property type="entry name" value="Metal-dependent hydrolases"/>
    <property type="match status" value="1"/>
</dbReference>
<dbReference type="PANTHER" id="PTHR43794:SF11">
    <property type="entry name" value="AMIDOHYDROLASE-RELATED DOMAIN-CONTAINING PROTEIN"/>
    <property type="match status" value="1"/>
</dbReference>
<dbReference type="Pfam" id="PF01979">
    <property type="entry name" value="Amidohydro_1"/>
    <property type="match status" value="1"/>
</dbReference>
<dbReference type="InterPro" id="IPR050287">
    <property type="entry name" value="MTA/SAH_deaminase"/>
</dbReference>
<evidence type="ECO:0000256" key="1">
    <source>
        <dbReference type="ARBA" id="ARBA00022801"/>
    </source>
</evidence>
<protein>
    <submittedName>
        <fullName evidence="3">Amidohydrolase family protein</fullName>
    </submittedName>
</protein>
<proteinExistence type="predicted"/>
<sequence length="466" mass="47238">MDVRLAGGDVLTADGVAPLDLLVGAGRIAGLVPRDDDTPATETVDVSDRLLLPGLVDAHTHSYAQLCRDGLATDRLEPWLPGAVASGAGLTVEGAAIAAQLSAIDALRHGATTTLDHAMLGEGHAEAIVGAYAAVGSRVAIAAQVQDVPFADALHGVAEDVRDAVRAADDRGAPDTAAQLARCRELIAAADGHDRITVLLGPSAPERCSGALLDGIAALADEHGLCIHVHLLETLQQRAGDDPLGTLADHGLLREGLSVAHGVHLDAHDLARLHAADGALVHNPLSNLSLGSGRLDLRAVLDAGVTVGLGCDSWTTGGPQDILAQARLALHNTRPEEPADRWLEAADVWALAASGGAAAVGLGGHVGALTPGAHADLLVVDPLAAGMLAGVDPPTQLVMGGLGAGLREAWVAGRPVLRDGLPLHVDLSAIAARAAELLPELRAAAAAQQPLADRLAALLTDAVPVP</sequence>
<reference evidence="4" key="1">
    <citation type="submission" date="2021-11" db="EMBL/GenBank/DDBJ databases">
        <title>Cultivation dependent microbiological survey of springs from the worlds oldest radium mine currently devoted to the extraction of radon-saturated water.</title>
        <authorList>
            <person name="Kapinusova G."/>
            <person name="Smrhova T."/>
            <person name="Strejcek M."/>
            <person name="Suman J."/>
            <person name="Jani K."/>
            <person name="Pajer P."/>
            <person name="Uhlik O."/>
        </authorList>
    </citation>
    <scope>NUCLEOTIDE SEQUENCE [LARGE SCALE GENOMIC DNA]</scope>
    <source>
        <strain evidence="4">J379</strain>
    </source>
</reference>
<feature type="domain" description="Amidohydrolase-related" evidence="2">
    <location>
        <begin position="51"/>
        <end position="393"/>
    </location>
</feature>
<dbReference type="InterPro" id="IPR032466">
    <property type="entry name" value="Metal_Hydrolase"/>
</dbReference>
<name>A0ABY5PDU8_9ACTN</name>
<evidence type="ECO:0000313" key="3">
    <source>
        <dbReference type="EMBL" id="UUY02835.1"/>
    </source>
</evidence>